<name>A0A6J5UAP5_PRUAR</name>
<organism evidence="2 3">
    <name type="scientific">Prunus armeniaca</name>
    <name type="common">Apricot</name>
    <name type="synonym">Armeniaca vulgaris</name>
    <dbReference type="NCBI Taxonomy" id="36596"/>
    <lineage>
        <taxon>Eukaryota</taxon>
        <taxon>Viridiplantae</taxon>
        <taxon>Streptophyta</taxon>
        <taxon>Embryophyta</taxon>
        <taxon>Tracheophyta</taxon>
        <taxon>Spermatophyta</taxon>
        <taxon>Magnoliopsida</taxon>
        <taxon>eudicotyledons</taxon>
        <taxon>Gunneridae</taxon>
        <taxon>Pentapetalae</taxon>
        <taxon>rosids</taxon>
        <taxon>fabids</taxon>
        <taxon>Rosales</taxon>
        <taxon>Rosaceae</taxon>
        <taxon>Amygdaloideae</taxon>
        <taxon>Amygdaleae</taxon>
        <taxon>Prunus</taxon>
    </lineage>
</organism>
<proteinExistence type="predicted"/>
<dbReference type="EMBL" id="CAEKDK010000003">
    <property type="protein sequence ID" value="CAB4273303.1"/>
    <property type="molecule type" value="Genomic_DNA"/>
</dbReference>
<dbReference type="Proteomes" id="UP000507222">
    <property type="component" value="Unassembled WGS sequence"/>
</dbReference>
<evidence type="ECO:0000256" key="1">
    <source>
        <dbReference type="SAM" id="MobiDB-lite"/>
    </source>
</evidence>
<accession>A0A6J5UAP5</accession>
<sequence length="111" mass="12695">MVQEQKYEEIPTKEDSQVNFYEDQNMVRVEIDTVVGNKTNLPKSSMTKLELEAKSGPKISMSKGPEHPFSLEHNPPTLLHILQKHEIHAENSREAREARLGVKHGWPPPMV</sequence>
<gene>
    <name evidence="2" type="ORF">CURHAP_LOCUS20749</name>
</gene>
<evidence type="ECO:0000313" key="3">
    <source>
        <dbReference type="Proteomes" id="UP000507222"/>
    </source>
</evidence>
<feature type="region of interest" description="Disordered" evidence="1">
    <location>
        <begin position="90"/>
        <end position="111"/>
    </location>
</feature>
<protein>
    <submittedName>
        <fullName evidence="2">Uncharacterized protein</fullName>
    </submittedName>
</protein>
<dbReference type="AlphaFoldDB" id="A0A6J5UAP5"/>
<reference evidence="2 3" key="1">
    <citation type="submission" date="2020-05" db="EMBL/GenBank/DDBJ databases">
        <authorList>
            <person name="Campoy J."/>
            <person name="Schneeberger K."/>
            <person name="Spophaly S."/>
        </authorList>
    </citation>
    <scope>NUCLEOTIDE SEQUENCE [LARGE SCALE GENOMIC DNA]</scope>
    <source>
        <strain evidence="2">PruArmRojPasFocal</strain>
    </source>
</reference>
<feature type="compositionally biased region" description="Basic and acidic residues" evidence="1">
    <location>
        <begin position="90"/>
        <end position="100"/>
    </location>
</feature>
<evidence type="ECO:0000313" key="2">
    <source>
        <dbReference type="EMBL" id="CAB4273303.1"/>
    </source>
</evidence>